<protein>
    <recommendedName>
        <fullName evidence="4">PDZ domain-containing protein</fullName>
    </recommendedName>
</protein>
<evidence type="ECO:0000313" key="3">
    <source>
        <dbReference type="Proteomes" id="UP001178507"/>
    </source>
</evidence>
<dbReference type="InterPro" id="IPR036034">
    <property type="entry name" value="PDZ_sf"/>
</dbReference>
<evidence type="ECO:0000256" key="1">
    <source>
        <dbReference type="SAM" id="MobiDB-lite"/>
    </source>
</evidence>
<sequence>MRPAKRTTPARPLPPKQAHKAQKGGCVRVKIEGCPKNLAPSKKPPTHPHRPTHPPFAHPPFAHSRKRIEGGRAVFDVTLPKPLGITPRNFPNRPGVGIAGIKPGATPDLYNKKVLLQDAPGMFVLEGDEVVAVNGTLCEGQDLQNVSQLVKESEGDTLTLKLVRNYLTGPVKIIWKPSLKMATYKRGAILRACEETLGANVRYSCEDGWCSSCWHAEEHYMTVYRICKMSVPDKWDNIMPFVLLSALEVKNTKGTLVGELGPAGDINSL</sequence>
<dbReference type="Proteomes" id="UP001178507">
    <property type="component" value="Unassembled WGS sequence"/>
</dbReference>
<dbReference type="PROSITE" id="PS00197">
    <property type="entry name" value="2FE2S_FER_1"/>
    <property type="match status" value="1"/>
</dbReference>
<dbReference type="EMBL" id="CAUJNA010001147">
    <property type="protein sequence ID" value="CAJ1384758.1"/>
    <property type="molecule type" value="Genomic_DNA"/>
</dbReference>
<name>A0AA36IDF7_9DINO</name>
<proteinExistence type="predicted"/>
<evidence type="ECO:0000313" key="2">
    <source>
        <dbReference type="EMBL" id="CAJ1384758.1"/>
    </source>
</evidence>
<keyword evidence="3" id="KW-1185">Reference proteome</keyword>
<dbReference type="Gene3D" id="2.30.42.10">
    <property type="match status" value="1"/>
</dbReference>
<gene>
    <name evidence="2" type="ORF">EVOR1521_LOCUS11558</name>
</gene>
<dbReference type="SUPFAM" id="SSF50156">
    <property type="entry name" value="PDZ domain-like"/>
    <property type="match status" value="1"/>
</dbReference>
<evidence type="ECO:0008006" key="4">
    <source>
        <dbReference type="Google" id="ProtNLM"/>
    </source>
</evidence>
<accession>A0AA36IDF7</accession>
<reference evidence="2" key="1">
    <citation type="submission" date="2023-08" db="EMBL/GenBank/DDBJ databases">
        <authorList>
            <person name="Chen Y."/>
            <person name="Shah S."/>
            <person name="Dougan E. K."/>
            <person name="Thang M."/>
            <person name="Chan C."/>
        </authorList>
    </citation>
    <scope>NUCLEOTIDE SEQUENCE</scope>
</reference>
<comment type="caution">
    <text evidence="2">The sequence shown here is derived from an EMBL/GenBank/DDBJ whole genome shotgun (WGS) entry which is preliminary data.</text>
</comment>
<feature type="region of interest" description="Disordered" evidence="1">
    <location>
        <begin position="1"/>
        <end position="59"/>
    </location>
</feature>
<dbReference type="CDD" id="cd00207">
    <property type="entry name" value="fer2"/>
    <property type="match status" value="1"/>
</dbReference>
<dbReference type="AlphaFoldDB" id="A0AA36IDF7"/>
<dbReference type="InterPro" id="IPR006058">
    <property type="entry name" value="2Fe2S_fd_BS"/>
</dbReference>
<organism evidence="2 3">
    <name type="scientific">Effrenium voratum</name>
    <dbReference type="NCBI Taxonomy" id="2562239"/>
    <lineage>
        <taxon>Eukaryota</taxon>
        <taxon>Sar</taxon>
        <taxon>Alveolata</taxon>
        <taxon>Dinophyceae</taxon>
        <taxon>Suessiales</taxon>
        <taxon>Symbiodiniaceae</taxon>
        <taxon>Effrenium</taxon>
    </lineage>
</organism>
<dbReference type="GO" id="GO:0051537">
    <property type="term" value="F:2 iron, 2 sulfur cluster binding"/>
    <property type="evidence" value="ECO:0007669"/>
    <property type="project" value="InterPro"/>
</dbReference>
<dbReference type="InterPro" id="IPR001041">
    <property type="entry name" value="2Fe-2S_ferredoxin-type"/>
</dbReference>